<dbReference type="Pfam" id="PF11253">
    <property type="entry name" value="DUF3052"/>
    <property type="match status" value="1"/>
</dbReference>
<dbReference type="AlphaFoldDB" id="A0A6V8KE42"/>
<dbReference type="Proteomes" id="UP000482800">
    <property type="component" value="Unassembled WGS sequence"/>
</dbReference>
<proteinExistence type="predicted"/>
<evidence type="ECO:0000313" key="1">
    <source>
        <dbReference type="EMBL" id="GFJ83503.1"/>
    </source>
</evidence>
<comment type="caution">
    <text evidence="1">The sequence shown here is derived from an EMBL/GenBank/DDBJ whole genome shotgun (WGS) entry which is preliminary data.</text>
</comment>
<dbReference type="EMBL" id="BLPF01000003">
    <property type="protein sequence ID" value="GFJ83503.1"/>
    <property type="molecule type" value="Genomic_DNA"/>
</dbReference>
<keyword evidence="2" id="KW-1185">Reference proteome</keyword>
<organism evidence="1 2">
    <name type="scientific">Phytohabitans houttuyneae</name>
    <dbReference type="NCBI Taxonomy" id="1076126"/>
    <lineage>
        <taxon>Bacteria</taxon>
        <taxon>Bacillati</taxon>
        <taxon>Actinomycetota</taxon>
        <taxon>Actinomycetes</taxon>
        <taxon>Micromonosporales</taxon>
        <taxon>Micromonosporaceae</taxon>
    </lineage>
</organism>
<gene>
    <name evidence="1" type="ORF">Phou_076830</name>
</gene>
<reference evidence="1 2" key="2">
    <citation type="submission" date="2020-03" db="EMBL/GenBank/DDBJ databases">
        <authorList>
            <person name="Ichikawa N."/>
            <person name="Kimura A."/>
            <person name="Kitahashi Y."/>
            <person name="Uohara A."/>
        </authorList>
    </citation>
    <scope>NUCLEOTIDE SEQUENCE [LARGE SCALE GENOMIC DNA]</scope>
    <source>
        <strain evidence="1 2">NBRC 108639</strain>
    </source>
</reference>
<protein>
    <submittedName>
        <fullName evidence="1">DUF3052 domain-containing protein</fullName>
    </submittedName>
</protein>
<dbReference type="InterPro" id="IPR021412">
    <property type="entry name" value="DUF3052"/>
</dbReference>
<evidence type="ECO:0000313" key="2">
    <source>
        <dbReference type="Proteomes" id="UP000482800"/>
    </source>
</evidence>
<accession>A0A6V8KE42</accession>
<name>A0A6V8KE42_9ACTN</name>
<sequence length="162" mass="18035">MRKPRPHHYDPRVSDNAGRWGDMAGYSGTPLHRKLGIKPGHRVALLDAPTGFEAKFDGLPDGVVIRYGLAADAPTDVIVLFVTGRHELQARLDEVRRGMAQDGGFWVAWPKRASKVPTDVTEDVVREVALPTGLVDNKVCAIDEIWSGLRLVIRREYRTQAK</sequence>
<reference evidence="1 2" key="1">
    <citation type="submission" date="2020-03" db="EMBL/GenBank/DDBJ databases">
        <title>Whole genome shotgun sequence of Phytohabitans houttuyneae NBRC 108639.</title>
        <authorList>
            <person name="Komaki H."/>
            <person name="Tamura T."/>
        </authorList>
    </citation>
    <scope>NUCLEOTIDE SEQUENCE [LARGE SCALE GENOMIC DNA]</scope>
    <source>
        <strain evidence="1 2">NBRC 108639</strain>
    </source>
</reference>